<dbReference type="PANTHER" id="PTHR19446">
    <property type="entry name" value="REVERSE TRANSCRIPTASES"/>
    <property type="match status" value="1"/>
</dbReference>
<dbReference type="SMART" id="SM00355">
    <property type="entry name" value="ZnF_C2H2"/>
    <property type="match status" value="3"/>
</dbReference>
<feature type="compositionally biased region" description="Pro residues" evidence="1">
    <location>
        <begin position="497"/>
        <end position="511"/>
    </location>
</feature>
<feature type="compositionally biased region" description="Pro residues" evidence="1">
    <location>
        <begin position="675"/>
        <end position="688"/>
    </location>
</feature>
<protein>
    <recommendedName>
        <fullName evidence="2">Reverse transcriptase domain-containing protein</fullName>
    </recommendedName>
</protein>
<dbReference type="CDD" id="cd01650">
    <property type="entry name" value="RT_nLTR_like"/>
    <property type="match status" value="1"/>
</dbReference>
<dbReference type="InterPro" id="IPR043502">
    <property type="entry name" value="DNA/RNA_pol_sf"/>
</dbReference>
<feature type="compositionally biased region" description="Low complexity" evidence="1">
    <location>
        <begin position="237"/>
        <end position="249"/>
    </location>
</feature>
<feature type="compositionally biased region" description="Basic residues" evidence="1">
    <location>
        <begin position="784"/>
        <end position="795"/>
    </location>
</feature>
<reference evidence="3 4" key="1">
    <citation type="submission" date="2023-02" db="EMBL/GenBank/DDBJ databases">
        <title>LHISI_Scaffold_Assembly.</title>
        <authorList>
            <person name="Stuart O.P."/>
            <person name="Cleave R."/>
            <person name="Magrath M.J.L."/>
            <person name="Mikheyev A.S."/>
        </authorList>
    </citation>
    <scope>NUCLEOTIDE SEQUENCE [LARGE SCALE GENOMIC DNA]</scope>
    <source>
        <strain evidence="3">Daus_M_001</strain>
        <tissue evidence="3">Leg muscle</tissue>
    </source>
</reference>
<organism evidence="3 4">
    <name type="scientific">Dryococelus australis</name>
    <dbReference type="NCBI Taxonomy" id="614101"/>
    <lineage>
        <taxon>Eukaryota</taxon>
        <taxon>Metazoa</taxon>
        <taxon>Ecdysozoa</taxon>
        <taxon>Arthropoda</taxon>
        <taxon>Hexapoda</taxon>
        <taxon>Insecta</taxon>
        <taxon>Pterygota</taxon>
        <taxon>Neoptera</taxon>
        <taxon>Polyneoptera</taxon>
        <taxon>Phasmatodea</taxon>
        <taxon>Verophasmatodea</taxon>
        <taxon>Anareolatae</taxon>
        <taxon>Phasmatidae</taxon>
        <taxon>Eurycanthinae</taxon>
        <taxon>Dryococelus</taxon>
    </lineage>
</organism>
<feature type="region of interest" description="Disordered" evidence="1">
    <location>
        <begin position="1"/>
        <end position="41"/>
    </location>
</feature>
<feature type="region of interest" description="Disordered" evidence="1">
    <location>
        <begin position="758"/>
        <end position="814"/>
    </location>
</feature>
<keyword evidence="4" id="KW-1185">Reference proteome</keyword>
<sequence length="1673" mass="184405">MSGPHPNPAGHTPLRHCLSPVPEQDAAPPAEKHSPHPTTLADRIRAEMRRERAPPMDPGLPQQGRQPMVLGYSQPCLAHLRGTRALMVPVPTRSRLRCPVCPAGHQGGKRALGVFSAWPDMKKHMGRYHRSPRVRFVCRHCQQCFDGLKRANLHVDSCPHRRDLSPSDSSDEDSSEGEDGGSETDVDPTSSPQPEVRRTPHLPHRPGLTRTLDAPEQPPRTRLRAGAEPWYPPATTPPLACAPASPPTAHHSRGAAGHLPPTQHETPLSSAEPPAQWSYQRARPETVALDHPAPSTPPMLFKRRNTHLTPPENRRPPAPPSAAKEDGTPDTARTVTEHADPTSPDRARPSPPVSQDLPGPPQVVHAVMVHHPQPVTAGGTADARERPELCVPPPQRRPVRGGSGAAAAGLDDILPCPPTLPVAARPFPTSRPAHQGRLLDGPLPTYTRCGKKSSARVSLAARLAASNLTTHPTPTVPSSPTPLPAVIVHVVPSEAPRLPPTEPYEPLPPTRWHPRLTVGRRGRRPPRRNGPHSRGDRDLGGYLSPDTQQQAGTPAASPESPARDRAQPREHALAARPPTTQPPVNDRTPGATAPPNPTARRRRGPRRGGAPQPRSLGDATAGVMQPQPQDHRQPTQPDLDQGQPQRRGGRPRGNGRARRGRQPPLADRQQSQGGNPPPPAGEFNPEPPGDPHGDDNAPNRAPRHPRRPTRGVGRDAPEPTAFQQLWLAGIAGAAERWDALENLCGDLATAVYDETVPRGENGDAHVAQPGAGAGNGPPQEHPGRGRARRGRGRRQPVRDEAFHRRVTPGAGFDPEEASALQRLYRENPKKAMQWVLAGDSPYCRIPGDRLQDHFRAVFANEVYAVGPTPPGAELRVPDPTEEDIEGLQRPITAVEIGARLSRMGNTAPGLDGVRYRHLRNADPGCLVMEALFAALQPHARVPQLWKDSVTVLVHKDGDRDDPANWRPIALSPTLAKLYLGVLADRLGKWAARTGRISRQQKGFQEFEGCLEHNFILQAAIDDSRQRRRQLAVAWLDLENAFGSIPHPYLDHILLTMGVPAVLRHTIADLYTGGSTRMRTPAVHTEPIPIEAGVRQGCPLSPVLFNLGMEPLIRSRARQAENRGYQLAGQHHSVLAYADDLAVLARGPQDLQALSDTATRVARWAGLKFKPRKCASLHLRERGGRPTIHVDETPIRALAEGEGYRHLGVPTGYRAAQTPEEDIQRLRADIARIDQSLLAPWQKIDATRVFLLSRMQFILRGGRVRKTALAAFDRDVWALVKRWLNLPHRATPLMAHVARTDGGAGILPLGDLCDTHSIAHAFRILSYKDPDISELAWTQLRAADAHKAGWAATDVTPELLVDYLNGSTAAPLNRDPGAAESFWTFTRNAGRRLRDSFGVMWWCSRTFQELQLDIPMPGGREPAYVRVGPQQRHQVSMRLGDAAKRHYRESVRRLPDQGKVLDASCRDPVSSHYMPTCKYTRFAEWCFVHRARLNVVPLNGAQRGRGQNDRRCRRCGYQTETLAHILNHCRVHSAAWQRRHNAVVERLQRAAQLDPGTQLRVNQQVPHTTSLLRPDLVLLNETRRTALLVDVTVPFDNRYVALEWARREKVLKYQVVLDQLRMRGFQADVEAIVVGSLGSWDPANDKVLRRLRIGWRYSHPHALADSERLRAVVT</sequence>
<dbReference type="SUPFAM" id="SSF56672">
    <property type="entry name" value="DNA/RNA polymerases"/>
    <property type="match status" value="1"/>
</dbReference>
<comment type="caution">
    <text evidence="3">The sequence shown here is derived from an EMBL/GenBank/DDBJ whole genome shotgun (WGS) entry which is preliminary data.</text>
</comment>
<dbReference type="Pfam" id="PF00078">
    <property type="entry name" value="RVT_1"/>
    <property type="match status" value="1"/>
</dbReference>
<gene>
    <name evidence="3" type="ORF">PR048_033774</name>
</gene>
<feature type="region of interest" description="Disordered" evidence="1">
    <location>
        <begin position="157"/>
        <end position="361"/>
    </location>
</feature>
<dbReference type="PROSITE" id="PS50878">
    <property type="entry name" value="RT_POL"/>
    <property type="match status" value="1"/>
</dbReference>
<feature type="compositionally biased region" description="Acidic residues" evidence="1">
    <location>
        <begin position="169"/>
        <end position="186"/>
    </location>
</feature>
<name>A0ABQ9G1U0_9NEOP</name>
<feature type="compositionally biased region" description="Basic and acidic residues" evidence="1">
    <location>
        <begin position="561"/>
        <end position="573"/>
    </location>
</feature>
<feature type="compositionally biased region" description="Basic residues" evidence="1">
    <location>
        <begin position="647"/>
        <end position="661"/>
    </location>
</feature>
<dbReference type="InterPro" id="IPR000477">
    <property type="entry name" value="RT_dom"/>
</dbReference>
<feature type="compositionally biased region" description="Basic residues" evidence="1">
    <location>
        <begin position="512"/>
        <end position="531"/>
    </location>
</feature>
<feature type="domain" description="Reverse transcriptase" evidence="2">
    <location>
        <begin position="934"/>
        <end position="1210"/>
    </location>
</feature>
<dbReference type="Proteomes" id="UP001159363">
    <property type="component" value="Unassembled WGS sequence"/>
</dbReference>
<dbReference type="EMBL" id="JARBHB010000219">
    <property type="protein sequence ID" value="KAJ8865481.1"/>
    <property type="molecule type" value="Genomic_DNA"/>
</dbReference>
<accession>A0ABQ9G1U0</accession>
<evidence type="ECO:0000313" key="3">
    <source>
        <dbReference type="EMBL" id="KAJ8865481.1"/>
    </source>
</evidence>
<feature type="compositionally biased region" description="Basic and acidic residues" evidence="1">
    <location>
        <begin position="335"/>
        <end position="348"/>
    </location>
</feature>
<feature type="region of interest" description="Disordered" evidence="1">
    <location>
        <begin position="495"/>
        <end position="720"/>
    </location>
</feature>
<dbReference type="InterPro" id="IPR013087">
    <property type="entry name" value="Znf_C2H2_type"/>
</dbReference>
<evidence type="ECO:0000256" key="1">
    <source>
        <dbReference type="SAM" id="MobiDB-lite"/>
    </source>
</evidence>
<proteinExistence type="predicted"/>
<evidence type="ECO:0000259" key="2">
    <source>
        <dbReference type="PROSITE" id="PS50878"/>
    </source>
</evidence>
<evidence type="ECO:0000313" key="4">
    <source>
        <dbReference type="Proteomes" id="UP001159363"/>
    </source>
</evidence>